<name>A0ABS8W4E5_DATST</name>
<reference evidence="2 3" key="1">
    <citation type="journal article" date="2021" name="BMC Genomics">
        <title>Datura genome reveals duplications of psychoactive alkaloid biosynthetic genes and high mutation rate following tissue culture.</title>
        <authorList>
            <person name="Rajewski A."/>
            <person name="Carter-House D."/>
            <person name="Stajich J."/>
            <person name="Litt A."/>
        </authorList>
    </citation>
    <scope>NUCLEOTIDE SEQUENCE [LARGE SCALE GENOMIC DNA]</scope>
    <source>
        <strain evidence="2">AR-01</strain>
    </source>
</reference>
<evidence type="ECO:0000313" key="2">
    <source>
        <dbReference type="EMBL" id="MCE2056035.1"/>
    </source>
</evidence>
<comment type="caution">
    <text evidence="2">The sequence shown here is derived from an EMBL/GenBank/DDBJ whole genome shotgun (WGS) entry which is preliminary data.</text>
</comment>
<sequence>SGKKEQNLGGHGKNDVDSQRTNCVEESVHVIFDEQREACNRSAHEDIEEIGMAPSTNLEGEPGTQDEGTHDKMLNIHTVKSSEQGVSPNVAPRDTVEAPEPTTSINSSGDELGSAQATEHQEI</sequence>
<evidence type="ECO:0000256" key="1">
    <source>
        <dbReference type="SAM" id="MobiDB-lite"/>
    </source>
</evidence>
<dbReference type="EMBL" id="JACEIK010006644">
    <property type="protein sequence ID" value="MCE2056035.1"/>
    <property type="molecule type" value="Genomic_DNA"/>
</dbReference>
<feature type="compositionally biased region" description="Basic and acidic residues" evidence="1">
    <location>
        <begin position="1"/>
        <end position="18"/>
    </location>
</feature>
<protein>
    <submittedName>
        <fullName evidence="2">Uncharacterized protein</fullName>
    </submittedName>
</protein>
<feature type="non-terminal residue" evidence="2">
    <location>
        <position position="1"/>
    </location>
</feature>
<feature type="region of interest" description="Disordered" evidence="1">
    <location>
        <begin position="48"/>
        <end position="123"/>
    </location>
</feature>
<gene>
    <name evidence="2" type="ORF">HAX54_043946</name>
</gene>
<proteinExistence type="predicted"/>
<feature type="region of interest" description="Disordered" evidence="1">
    <location>
        <begin position="1"/>
        <end position="22"/>
    </location>
</feature>
<keyword evidence="3" id="KW-1185">Reference proteome</keyword>
<dbReference type="Proteomes" id="UP000823775">
    <property type="component" value="Unassembled WGS sequence"/>
</dbReference>
<organism evidence="2 3">
    <name type="scientific">Datura stramonium</name>
    <name type="common">Jimsonweed</name>
    <name type="synonym">Common thornapple</name>
    <dbReference type="NCBI Taxonomy" id="4076"/>
    <lineage>
        <taxon>Eukaryota</taxon>
        <taxon>Viridiplantae</taxon>
        <taxon>Streptophyta</taxon>
        <taxon>Embryophyta</taxon>
        <taxon>Tracheophyta</taxon>
        <taxon>Spermatophyta</taxon>
        <taxon>Magnoliopsida</taxon>
        <taxon>eudicotyledons</taxon>
        <taxon>Gunneridae</taxon>
        <taxon>Pentapetalae</taxon>
        <taxon>asterids</taxon>
        <taxon>lamiids</taxon>
        <taxon>Solanales</taxon>
        <taxon>Solanaceae</taxon>
        <taxon>Solanoideae</taxon>
        <taxon>Datureae</taxon>
        <taxon>Datura</taxon>
    </lineage>
</organism>
<evidence type="ECO:0000313" key="3">
    <source>
        <dbReference type="Proteomes" id="UP000823775"/>
    </source>
</evidence>
<feature type="compositionally biased region" description="Polar residues" evidence="1">
    <location>
        <begin position="78"/>
        <end position="87"/>
    </location>
</feature>
<accession>A0ABS8W4E5</accession>